<proteinExistence type="predicted"/>
<gene>
    <name evidence="1" type="primary">jg9039</name>
    <name evidence="1" type="ORF">PAEG_LOCUS12030</name>
</gene>
<accession>A0A8S4RBY8</accession>
<dbReference type="EMBL" id="CAKXAJ010025032">
    <property type="protein sequence ID" value="CAH2234158.1"/>
    <property type="molecule type" value="Genomic_DNA"/>
</dbReference>
<reference evidence="1" key="1">
    <citation type="submission" date="2022-03" db="EMBL/GenBank/DDBJ databases">
        <authorList>
            <person name="Lindestad O."/>
        </authorList>
    </citation>
    <scope>NUCLEOTIDE SEQUENCE</scope>
</reference>
<organism evidence="1 2">
    <name type="scientific">Pararge aegeria aegeria</name>
    <dbReference type="NCBI Taxonomy" id="348720"/>
    <lineage>
        <taxon>Eukaryota</taxon>
        <taxon>Metazoa</taxon>
        <taxon>Ecdysozoa</taxon>
        <taxon>Arthropoda</taxon>
        <taxon>Hexapoda</taxon>
        <taxon>Insecta</taxon>
        <taxon>Pterygota</taxon>
        <taxon>Neoptera</taxon>
        <taxon>Endopterygota</taxon>
        <taxon>Lepidoptera</taxon>
        <taxon>Glossata</taxon>
        <taxon>Ditrysia</taxon>
        <taxon>Papilionoidea</taxon>
        <taxon>Nymphalidae</taxon>
        <taxon>Satyrinae</taxon>
        <taxon>Satyrini</taxon>
        <taxon>Parargina</taxon>
        <taxon>Pararge</taxon>
    </lineage>
</organism>
<protein>
    <submittedName>
        <fullName evidence="1">Jg9039 protein</fullName>
    </submittedName>
</protein>
<dbReference type="AlphaFoldDB" id="A0A8S4RBY8"/>
<evidence type="ECO:0000313" key="1">
    <source>
        <dbReference type="EMBL" id="CAH2234158.1"/>
    </source>
</evidence>
<comment type="caution">
    <text evidence="1">The sequence shown here is derived from an EMBL/GenBank/DDBJ whole genome shotgun (WGS) entry which is preliminary data.</text>
</comment>
<keyword evidence="2" id="KW-1185">Reference proteome</keyword>
<evidence type="ECO:0000313" key="2">
    <source>
        <dbReference type="Proteomes" id="UP000838756"/>
    </source>
</evidence>
<sequence>MELVALYAEHPVSNKKHFENVEGQRQRFVLFTGSGLWKRFLEAEMKASNLSWTTLKSARDRSGWKKASVVCTTRCLKTQSRRIRDTNSELYMRQETYIRTANEPCGRGKESV</sequence>
<dbReference type="Proteomes" id="UP000838756">
    <property type="component" value="Unassembled WGS sequence"/>
</dbReference>
<name>A0A8S4RBY8_9NEOP</name>